<dbReference type="EMBL" id="SOFD01000017">
    <property type="protein sequence ID" value="TFB78275.1"/>
    <property type="molecule type" value="Genomic_DNA"/>
</dbReference>
<dbReference type="PANTHER" id="PTHR43179">
    <property type="entry name" value="RHAMNOSYLTRANSFERASE WBBL"/>
    <property type="match status" value="1"/>
</dbReference>
<organism evidence="1 4">
    <name type="scientific">Cryobacterium flavum</name>
    <dbReference type="NCBI Taxonomy" id="1424659"/>
    <lineage>
        <taxon>Bacteria</taxon>
        <taxon>Bacillati</taxon>
        <taxon>Actinomycetota</taxon>
        <taxon>Actinomycetes</taxon>
        <taxon>Micrococcales</taxon>
        <taxon>Microbacteriaceae</taxon>
        <taxon>Cryobacterium</taxon>
    </lineage>
</organism>
<reference evidence="1 4" key="1">
    <citation type="submission" date="2016-10" db="EMBL/GenBank/DDBJ databases">
        <authorList>
            <person name="Varghese N."/>
            <person name="Submissions S."/>
        </authorList>
    </citation>
    <scope>NUCLEOTIDE SEQUENCE [LARGE SCALE GENOMIC DNA]</scope>
    <source>
        <strain evidence="1 4">CGMCC 1.11215</strain>
    </source>
</reference>
<evidence type="ECO:0000313" key="3">
    <source>
        <dbReference type="EMBL" id="TFB78553.1"/>
    </source>
</evidence>
<evidence type="ECO:0000313" key="4">
    <source>
        <dbReference type="Proteomes" id="UP000199639"/>
    </source>
</evidence>
<keyword evidence="1" id="KW-0808">Transferase</keyword>
<gene>
    <name evidence="3" type="ORF">E3O21_05430</name>
    <name evidence="2" type="ORF">E3O21_06325</name>
    <name evidence="1" type="ORF">SAMN05216368_11632</name>
</gene>
<dbReference type="GO" id="GO:0016740">
    <property type="term" value="F:transferase activity"/>
    <property type="evidence" value="ECO:0007669"/>
    <property type="project" value="UniProtKB-KW"/>
</dbReference>
<protein>
    <submittedName>
        <fullName evidence="2">Glycosyltransferase family 2 protein</fullName>
    </submittedName>
    <submittedName>
        <fullName evidence="1">Glycosyltransferase, GT2 family</fullName>
    </submittedName>
</protein>
<dbReference type="Gene3D" id="3.90.550.10">
    <property type="entry name" value="Spore Coat Polysaccharide Biosynthesis Protein SpsA, Chain A"/>
    <property type="match status" value="1"/>
</dbReference>
<dbReference type="AlphaFoldDB" id="A0A4R8V8W3"/>
<dbReference type="InterPro" id="IPR029044">
    <property type="entry name" value="Nucleotide-diphossugar_trans"/>
</dbReference>
<evidence type="ECO:0000313" key="2">
    <source>
        <dbReference type="EMBL" id="TFB78275.1"/>
    </source>
</evidence>
<dbReference type="Proteomes" id="UP000298252">
    <property type="component" value="Unassembled WGS sequence"/>
</dbReference>
<name>A0A4R8V8W3_9MICO</name>
<dbReference type="STRING" id="1424659.SAMN05216368_11632"/>
<reference evidence="2 5" key="2">
    <citation type="submission" date="2019-03" db="EMBL/GenBank/DDBJ databases">
        <title>Genomics of glacier-inhabiting Cryobacterium strains.</title>
        <authorList>
            <person name="Liu Q."/>
            <person name="Xin Y.-H."/>
        </authorList>
    </citation>
    <scope>NUCLEOTIDE SEQUENCE [LARGE SCALE GENOMIC DNA]</scope>
    <source>
        <strain evidence="2 5">Hh8</strain>
    </source>
</reference>
<dbReference type="Proteomes" id="UP000199639">
    <property type="component" value="Unassembled WGS sequence"/>
</dbReference>
<dbReference type="EMBL" id="FNIB01000016">
    <property type="protein sequence ID" value="SDO36827.1"/>
    <property type="molecule type" value="Genomic_DNA"/>
</dbReference>
<dbReference type="Pfam" id="PF13641">
    <property type="entry name" value="Glyco_tranf_2_3"/>
    <property type="match status" value="1"/>
</dbReference>
<sequence>MTVPAFDTLAIVVVNFASCALLESNLVPLARSVPAAQIVVVDNFTHPRERERLVEMGQREGWAVVLSDANDGFGGGMNRGVERALELGRTAFLLLNPDAEIAADQVGVLLAEALAHPLTLVAPRILRPDGSVWFDGCDLDLNDGRIRALRHRASHPDARVTPWLSGACLLVSAALWSRVGGFGTEYFLYWEDVDLSWRVLQAGGDVRVCAEAVAVHAEGGTQGAGIERTAQGKSNAYYYFNVRNRMLFAARNLTTEDAARWRRHSTRVAWEILLQGGRRQFLSSLRPLASAARGLRDGRKILLGAQGLTKLRAAKRVRD</sequence>
<evidence type="ECO:0000313" key="5">
    <source>
        <dbReference type="Proteomes" id="UP000298252"/>
    </source>
</evidence>
<dbReference type="RefSeq" id="WP_092341965.1">
    <property type="nucleotide sequence ID" value="NZ_FNIB01000016.1"/>
</dbReference>
<keyword evidence="5" id="KW-1185">Reference proteome</keyword>
<accession>A0A4R8V8W3</accession>
<dbReference type="PANTHER" id="PTHR43179:SF7">
    <property type="entry name" value="RHAMNOSYLTRANSFERASE WBBL"/>
    <property type="match status" value="1"/>
</dbReference>
<evidence type="ECO:0000313" key="1">
    <source>
        <dbReference type="EMBL" id="SDO36827.1"/>
    </source>
</evidence>
<dbReference type="EMBL" id="SOFD01000010">
    <property type="protein sequence ID" value="TFB78553.1"/>
    <property type="molecule type" value="Genomic_DNA"/>
</dbReference>
<proteinExistence type="predicted"/>
<dbReference type="SUPFAM" id="SSF53448">
    <property type="entry name" value="Nucleotide-diphospho-sugar transferases"/>
    <property type="match status" value="1"/>
</dbReference>